<protein>
    <submittedName>
        <fullName evidence="1">Uncharacterized protein</fullName>
    </submittedName>
</protein>
<dbReference type="EMBL" id="VDEP01000236">
    <property type="protein sequence ID" value="KAA1122417.1"/>
    <property type="molecule type" value="Genomic_DNA"/>
</dbReference>
<proteinExistence type="predicted"/>
<gene>
    <name evidence="1" type="ORF">PGTUg99_037516</name>
</gene>
<sequence length="68" mass="7563">MPLSLWATASAEHDQHRQELAPVEIADSRLTSDARLDILRGLSHSKVHIHLSIPPHPAFLSQPSDDHL</sequence>
<dbReference type="AlphaFoldDB" id="A0A5B0R9T9"/>
<accession>A0A5B0R9T9</accession>
<evidence type="ECO:0000313" key="1">
    <source>
        <dbReference type="EMBL" id="KAA1122417.1"/>
    </source>
</evidence>
<dbReference type="Proteomes" id="UP000325313">
    <property type="component" value="Unassembled WGS sequence"/>
</dbReference>
<organism evidence="1 2">
    <name type="scientific">Puccinia graminis f. sp. tritici</name>
    <dbReference type="NCBI Taxonomy" id="56615"/>
    <lineage>
        <taxon>Eukaryota</taxon>
        <taxon>Fungi</taxon>
        <taxon>Dikarya</taxon>
        <taxon>Basidiomycota</taxon>
        <taxon>Pucciniomycotina</taxon>
        <taxon>Pucciniomycetes</taxon>
        <taxon>Pucciniales</taxon>
        <taxon>Pucciniaceae</taxon>
        <taxon>Puccinia</taxon>
    </lineage>
</organism>
<evidence type="ECO:0000313" key="2">
    <source>
        <dbReference type="Proteomes" id="UP000325313"/>
    </source>
</evidence>
<name>A0A5B0R9T9_PUCGR</name>
<reference evidence="1 2" key="1">
    <citation type="submission" date="2019-05" db="EMBL/GenBank/DDBJ databases">
        <title>Emergence of the Ug99 lineage of the wheat stem rust pathogen through somatic hybridization.</title>
        <authorList>
            <person name="Li F."/>
            <person name="Upadhyaya N.M."/>
            <person name="Sperschneider J."/>
            <person name="Matny O."/>
            <person name="Nguyen-Phuc H."/>
            <person name="Mago R."/>
            <person name="Raley C."/>
            <person name="Miller M.E."/>
            <person name="Silverstein K.A.T."/>
            <person name="Henningsen E."/>
            <person name="Hirsch C.D."/>
            <person name="Visser B."/>
            <person name="Pretorius Z.A."/>
            <person name="Steffenson B.J."/>
            <person name="Schwessinger B."/>
            <person name="Dodds P.N."/>
            <person name="Figueroa M."/>
        </authorList>
    </citation>
    <scope>NUCLEOTIDE SEQUENCE [LARGE SCALE GENOMIC DNA]</scope>
    <source>
        <strain evidence="1 2">Ug99</strain>
    </source>
</reference>
<comment type="caution">
    <text evidence="1">The sequence shown here is derived from an EMBL/GenBank/DDBJ whole genome shotgun (WGS) entry which is preliminary data.</text>
</comment>